<dbReference type="PROSITE" id="PS00447">
    <property type="entry name" value="DNA_POLYMERASE_A"/>
    <property type="match status" value="1"/>
</dbReference>
<dbReference type="PANTHER" id="PTHR10133">
    <property type="entry name" value="DNA POLYMERASE I"/>
    <property type="match status" value="1"/>
</dbReference>
<evidence type="ECO:0000256" key="6">
    <source>
        <dbReference type="SAM" id="MobiDB-lite"/>
    </source>
</evidence>
<dbReference type="PRINTS" id="PR00868">
    <property type="entry name" value="DNAPOLI"/>
</dbReference>
<feature type="compositionally biased region" description="Low complexity" evidence="6">
    <location>
        <begin position="241"/>
        <end position="268"/>
    </location>
</feature>
<dbReference type="Gene3D" id="1.20.1060.10">
    <property type="entry name" value="Taq DNA Polymerase, Chain T, domain 4"/>
    <property type="match status" value="1"/>
</dbReference>
<dbReference type="InterPro" id="IPR019760">
    <property type="entry name" value="DNA-dir_DNA_pol_A_CS"/>
</dbReference>
<dbReference type="InterPro" id="IPR002298">
    <property type="entry name" value="DNA_polymerase_A"/>
</dbReference>
<keyword evidence="9" id="KW-1185">Reference proteome</keyword>
<dbReference type="SUPFAM" id="SSF56672">
    <property type="entry name" value="DNA/RNA polymerases"/>
    <property type="match status" value="1"/>
</dbReference>
<name>A0A2A9M9C5_BESBE</name>
<proteinExistence type="predicted"/>
<dbReference type="CDD" id="cd08638">
    <property type="entry name" value="DNA_pol_A_theta"/>
    <property type="match status" value="1"/>
</dbReference>
<dbReference type="InterPro" id="IPR043502">
    <property type="entry name" value="DNA/RNA_pol_sf"/>
</dbReference>
<dbReference type="EC" id="2.7.7.7" evidence="1"/>
<feature type="compositionally biased region" description="Basic residues" evidence="6">
    <location>
        <begin position="789"/>
        <end position="800"/>
    </location>
</feature>
<organism evidence="8 9">
    <name type="scientific">Besnoitia besnoiti</name>
    <name type="common">Apicomplexan protozoan</name>
    <dbReference type="NCBI Taxonomy" id="94643"/>
    <lineage>
        <taxon>Eukaryota</taxon>
        <taxon>Sar</taxon>
        <taxon>Alveolata</taxon>
        <taxon>Apicomplexa</taxon>
        <taxon>Conoidasida</taxon>
        <taxon>Coccidia</taxon>
        <taxon>Eucoccidiorida</taxon>
        <taxon>Eimeriorina</taxon>
        <taxon>Sarcocystidae</taxon>
        <taxon>Besnoitia</taxon>
    </lineage>
</organism>
<sequence length="1486" mass="155762">MKTHASASLRWRSLPLASALPSLPSPARPSPLLRAARRTPRRREARDDSVETGLSTKSRNAACPPHPASASCGSSLSPSLGELPRGEASRSSLASADEEGAFSSLFFALDTPGEVLGSAQEAGVPSARDAGVSAAAVGEEEAEDAPPAPRAAFRPLEAREGVQSDAQEGGTPEASRESHAASRSAGDGQGELNARGGSEGLRETNERSARERERDRRKQAAEALASKATENARGSKKAGKKANAAPNSPALSASPAEEGGLEAQAQAQPREGETAPEASEAAEAGKKEKKAKKVKKEEKPRKTAKRRDVIFDPKEAWQAFLAAPENGISSLSAYEARAASDTSDDYHEARVVVGSAEELDRLLHAQFVLSAAFRASPHVTQTASLAPPAAPPFACSQFPAPAAPQPASLQSVTLQSSAPPQASPPRSRASSRALPPCAPPAGATAVGVAAGSPRFSSLASGGGASSARGGLGEAFPQASLGTLLCLFEDGTSTTRSSKRLAEARYLNRTYRSRFPEPVAFLLSLAAEQGPAPDAAEQPRGGGAASEQGVSGAQSLAAGAHEKAIRAKHFRWLHVLLPCNPRLFGGTLALGALANADGACASASAAFAPGGFASASPSLSPSPSSSFVPSAAAASSGAASSGAPPEAEGDFAQRVWSFLRLLAHVDGLMLRSGGPLFCFSAQDTLRPLLQRFPRDVLSFRALLDGSLVHWLLHPDAPVDSAKPGALEQCVAFNEAEARRLDPALALPVWPPLAPLATSPPPSLASSEADAADEEKKLQGVDAAGGEGGAKKKKARKPKAVRQRKAEELLELTEPSLVAFKVRRSVQRNGDGETASGVAFARERGRCGAGGGGGLGPRLGAGFSCLRVEAFLCSFAAFFGFLSQEELEATAADKGAAGVSSSASFHWHRVFRDAALLTRLSLAARHLLRENQLVRPLLTQEIPVAALLALLDVTGVAIQPQAYERLKSSLDAALVALEREVNRVAGTSSPVQVASPAQLSKLLFDDLALPLPGRAVAAVSGSRPRRAPAKNVSARSTAEEVLQEIADLHPVVPLIQSFRSLAKLRSTYVESTAALSLSSTCPLSAQEGAAFKVAFKIYDEIAPKRASCSGEPGASQGACAETAERGEGEDATDELCVFADAARDYPALYPTQHPRMFTRWNQTRTVTGRLSSSYPNLQNIPKVMELPSPSSLVSSLAAESASSPAAAHSAPSVFSHLPRNVNCRDAFRDDAQDGSSVLIAADYAQIEMRLLAHFCGAGPLQSLLLGRAVSGCGREADTNEPVDLYREMAALYADIPSNQVTKDLRDKVKVTCLALIYGSGTCTIARQMNISLAAASAFRSKFLFVFPDVSQFIRSIIAKGRDDGFVTTLTGRRRYIPEAKSNNSHVRALGERLSVNSCIQGSASDLMKIGMMRLQAELLAHPWDPACLPPRLLLSVHDELVLHCARIHLDPLAKMIKTCLTQDMPVDVPLDVSISAGPTWGALTKLAV</sequence>
<evidence type="ECO:0000256" key="5">
    <source>
        <dbReference type="ARBA" id="ARBA00049244"/>
    </source>
</evidence>
<dbReference type="GO" id="GO:0003887">
    <property type="term" value="F:DNA-directed DNA polymerase activity"/>
    <property type="evidence" value="ECO:0007669"/>
    <property type="project" value="UniProtKB-KW"/>
</dbReference>
<feature type="compositionally biased region" description="Basic and acidic residues" evidence="6">
    <location>
        <begin position="200"/>
        <end position="220"/>
    </location>
</feature>
<gene>
    <name evidence="8" type="ORF">BESB_016010</name>
</gene>
<dbReference type="Pfam" id="PF00476">
    <property type="entry name" value="DNA_pol_A"/>
    <property type="match status" value="2"/>
</dbReference>
<dbReference type="Gene3D" id="3.30.70.370">
    <property type="match status" value="1"/>
</dbReference>
<feature type="compositionally biased region" description="Low complexity" evidence="6">
    <location>
        <begin position="68"/>
        <end position="81"/>
    </location>
</feature>
<evidence type="ECO:0000259" key="7">
    <source>
        <dbReference type="SMART" id="SM00482"/>
    </source>
</evidence>
<protein>
    <recommendedName>
        <fullName evidence="1">DNA-directed DNA polymerase</fullName>
        <ecNumber evidence="1">2.7.7.7</ecNumber>
    </recommendedName>
</protein>
<keyword evidence="2" id="KW-0808">Transferase</keyword>
<dbReference type="GO" id="GO:0006302">
    <property type="term" value="P:double-strand break repair"/>
    <property type="evidence" value="ECO:0007669"/>
    <property type="project" value="TreeGrafter"/>
</dbReference>
<dbReference type="Gene3D" id="1.10.150.20">
    <property type="entry name" value="5' to 3' exonuclease, C-terminal subdomain"/>
    <property type="match status" value="1"/>
</dbReference>
<feature type="region of interest" description="Disordered" evidence="6">
    <location>
        <begin position="18"/>
        <end position="95"/>
    </location>
</feature>
<evidence type="ECO:0000256" key="2">
    <source>
        <dbReference type="ARBA" id="ARBA00022679"/>
    </source>
</evidence>
<dbReference type="GeneID" id="40306662"/>
<dbReference type="GO" id="GO:0006261">
    <property type="term" value="P:DNA-templated DNA replication"/>
    <property type="evidence" value="ECO:0007669"/>
    <property type="project" value="InterPro"/>
</dbReference>
<dbReference type="STRING" id="94643.A0A2A9M9C5"/>
<dbReference type="InterPro" id="IPR001098">
    <property type="entry name" value="DNA-dir_DNA_pol_A_palm_dom"/>
</dbReference>
<feature type="region of interest" description="Disordered" evidence="6">
    <location>
        <begin position="118"/>
        <end position="307"/>
    </location>
</feature>
<dbReference type="GO" id="GO:0003677">
    <property type="term" value="F:DNA binding"/>
    <property type="evidence" value="ECO:0007669"/>
    <property type="project" value="InterPro"/>
</dbReference>
<comment type="caution">
    <text evidence="8">The sequence shown here is derived from an EMBL/GenBank/DDBJ whole genome shotgun (WGS) entry which is preliminary data.</text>
</comment>
<evidence type="ECO:0000313" key="9">
    <source>
        <dbReference type="Proteomes" id="UP000224006"/>
    </source>
</evidence>
<keyword evidence="3" id="KW-0548">Nucleotidyltransferase</keyword>
<feature type="region of interest" description="Disordered" evidence="6">
    <location>
        <begin position="529"/>
        <end position="552"/>
    </location>
</feature>
<dbReference type="OrthoDB" id="275278at2759"/>
<evidence type="ECO:0000256" key="1">
    <source>
        <dbReference type="ARBA" id="ARBA00012417"/>
    </source>
</evidence>
<accession>A0A2A9M9C5</accession>
<evidence type="ECO:0000313" key="8">
    <source>
        <dbReference type="EMBL" id="PFH32283.1"/>
    </source>
</evidence>
<dbReference type="KEGG" id="bbes:BESB_016010"/>
<evidence type="ECO:0000256" key="4">
    <source>
        <dbReference type="ARBA" id="ARBA00022932"/>
    </source>
</evidence>
<feature type="region of interest" description="Disordered" evidence="6">
    <location>
        <begin position="1103"/>
        <end position="1124"/>
    </location>
</feature>
<dbReference type="VEuPathDB" id="ToxoDB:BESB_016010"/>
<reference evidence="8 9" key="1">
    <citation type="submission" date="2017-09" db="EMBL/GenBank/DDBJ databases">
        <title>Genome sequencing of Besnoitia besnoiti strain Bb-Ger1.</title>
        <authorList>
            <person name="Schares G."/>
            <person name="Venepally P."/>
            <person name="Lorenzi H.A."/>
        </authorList>
    </citation>
    <scope>NUCLEOTIDE SEQUENCE [LARGE SCALE GENOMIC DNA]</scope>
    <source>
        <strain evidence="8 9">Bb-Ger1</strain>
    </source>
</reference>
<dbReference type="EMBL" id="NWUJ01000011">
    <property type="protein sequence ID" value="PFH32283.1"/>
    <property type="molecule type" value="Genomic_DNA"/>
</dbReference>
<feature type="region of interest" description="Disordered" evidence="6">
    <location>
        <begin position="756"/>
        <end position="800"/>
    </location>
</feature>
<evidence type="ECO:0000256" key="3">
    <source>
        <dbReference type="ARBA" id="ARBA00022695"/>
    </source>
</evidence>
<feature type="domain" description="DNA-directed DNA polymerase family A palm" evidence="7">
    <location>
        <begin position="1218"/>
        <end position="1446"/>
    </location>
</feature>
<feature type="compositionally biased region" description="Basic and acidic residues" evidence="6">
    <location>
        <begin position="295"/>
        <end position="307"/>
    </location>
</feature>
<comment type="catalytic activity">
    <reaction evidence="5">
        <text>DNA(n) + a 2'-deoxyribonucleoside 5'-triphosphate = DNA(n+1) + diphosphate</text>
        <dbReference type="Rhea" id="RHEA:22508"/>
        <dbReference type="Rhea" id="RHEA-COMP:17339"/>
        <dbReference type="Rhea" id="RHEA-COMP:17340"/>
        <dbReference type="ChEBI" id="CHEBI:33019"/>
        <dbReference type="ChEBI" id="CHEBI:61560"/>
        <dbReference type="ChEBI" id="CHEBI:173112"/>
        <dbReference type="EC" id="2.7.7.7"/>
    </reaction>
</comment>
<dbReference type="Proteomes" id="UP000224006">
    <property type="component" value="Chromosome X"/>
</dbReference>
<feature type="region of interest" description="Disordered" evidence="6">
    <location>
        <begin position="405"/>
        <end position="446"/>
    </location>
</feature>
<keyword evidence="4" id="KW-0239">DNA-directed DNA polymerase</keyword>
<dbReference type="SMART" id="SM00482">
    <property type="entry name" value="POLAc"/>
    <property type="match status" value="1"/>
</dbReference>
<dbReference type="PANTHER" id="PTHR10133:SF62">
    <property type="entry name" value="DNA POLYMERASE THETA"/>
    <property type="match status" value="1"/>
</dbReference>
<dbReference type="RefSeq" id="XP_029216292.1">
    <property type="nucleotide sequence ID" value="XM_029360316.1"/>
</dbReference>